<name>A0A1D3DQ14_9ACTN</name>
<protein>
    <submittedName>
        <fullName evidence="4">Penicillin-binding protein</fullName>
    </submittedName>
</protein>
<dbReference type="Gene3D" id="3.40.710.10">
    <property type="entry name" value="DD-peptidase/beta-lactamase superfamily"/>
    <property type="match status" value="1"/>
</dbReference>
<dbReference type="OrthoDB" id="9766847at2"/>
<dbReference type="EMBL" id="ASHX02000001">
    <property type="protein sequence ID" value="OEJ94413.1"/>
    <property type="molecule type" value="Genomic_DNA"/>
</dbReference>
<evidence type="ECO:0000259" key="2">
    <source>
        <dbReference type="Pfam" id="PF00905"/>
    </source>
</evidence>
<dbReference type="InterPro" id="IPR050515">
    <property type="entry name" value="Beta-lactam/transpept"/>
</dbReference>
<evidence type="ECO:0000313" key="4">
    <source>
        <dbReference type="EMBL" id="OEJ94413.1"/>
    </source>
</evidence>
<dbReference type="PANTHER" id="PTHR30627">
    <property type="entry name" value="PEPTIDOGLYCAN D,D-TRANSPEPTIDASE"/>
    <property type="match status" value="1"/>
</dbReference>
<accession>A0A1D3DQ14</accession>
<feature type="domain" description="Penicillin binding protein A dimerisation" evidence="3">
    <location>
        <begin position="52"/>
        <end position="119"/>
    </location>
</feature>
<reference evidence="4 5" key="1">
    <citation type="journal article" date="2013" name="Genome Announc.">
        <title>Genome Sequence of Streptomyces violaceusniger Strain SPC6, a Halotolerant Streptomycete That Exhibits Rapid Growth and Development.</title>
        <authorList>
            <person name="Chen X."/>
            <person name="Zhang B."/>
            <person name="Zhang W."/>
            <person name="Wu X."/>
            <person name="Zhang M."/>
            <person name="Chen T."/>
            <person name="Liu G."/>
            <person name="Dyson P."/>
        </authorList>
    </citation>
    <scope>NUCLEOTIDE SEQUENCE [LARGE SCALE GENOMIC DNA]</scope>
    <source>
        <strain evidence="4 5">SPC6</strain>
    </source>
</reference>
<organism evidence="4 5">
    <name type="scientific">Streptomyces thermolilacinus SPC6</name>
    <dbReference type="NCBI Taxonomy" id="1306406"/>
    <lineage>
        <taxon>Bacteria</taxon>
        <taxon>Bacillati</taxon>
        <taxon>Actinomycetota</taxon>
        <taxon>Actinomycetes</taxon>
        <taxon>Kitasatosporales</taxon>
        <taxon>Streptomycetaceae</taxon>
        <taxon>Streptomyces</taxon>
    </lineage>
</organism>
<dbReference type="InterPro" id="IPR054120">
    <property type="entry name" value="PBPA_dimer"/>
</dbReference>
<dbReference type="STRING" id="1306406.J116_007975"/>
<feature type="signal peptide" evidence="1">
    <location>
        <begin position="1"/>
        <end position="23"/>
    </location>
</feature>
<dbReference type="PANTHER" id="PTHR30627:SF24">
    <property type="entry name" value="PENICILLIN-BINDING PROTEIN 4B"/>
    <property type="match status" value="1"/>
</dbReference>
<keyword evidence="1" id="KW-0732">Signal</keyword>
<dbReference type="RefSeq" id="WP_023586568.1">
    <property type="nucleotide sequence ID" value="NZ_ASHX02000001.1"/>
</dbReference>
<proteinExistence type="predicted"/>
<dbReference type="AlphaFoldDB" id="A0A1D3DQ14"/>
<feature type="domain" description="Penicillin-binding protein transpeptidase" evidence="2">
    <location>
        <begin position="155"/>
        <end position="480"/>
    </location>
</feature>
<evidence type="ECO:0000256" key="1">
    <source>
        <dbReference type="SAM" id="SignalP"/>
    </source>
</evidence>
<dbReference type="Pfam" id="PF00905">
    <property type="entry name" value="Transpeptidase"/>
    <property type="match status" value="1"/>
</dbReference>
<sequence>MTRYIRRAAALCLVLLVALMVNAVRVQVVEADRLDANPANRRTVLARYAEPRGDILVEGRPVTGSADTGQPLRYERTYTDGPLYAPVTGHASQTYGTTLVEDAEDAILSGTSPRLSALPLFAGLDPGRRPGGHVATTIRAALQRAAYEGLAGRRGAVVALDPSSGRVLALVSSPSYDPGVLSGTGGPVAAAWARLNTAPGRPMLNRALRETYPPGSTFKIVTAAAALDAGVVTNVHAPSGTPDPYRLPGTRTLLPNEAKGCDDASLAYAIRWSCNTVLARLGVEVGLSRMVRTARAFGFNDPDLRVPSRVAPSNFDTDMSPDRLALSAIGQYDTRATPLQMAMVAAAVAGGGEVAHPYLVESVTTAGGGLVGRTPRRTYAQAMTPSTARRLRELMVDVVERGSGSNAGIDGAEVGGKTGTAQHGVGNQGTPYAWFIGWARAAGAPRPAVAVAVVVEDAAARREEISGGGSAAPIARAVMEAALEADRRRGKDDGRQGLS</sequence>
<evidence type="ECO:0000259" key="3">
    <source>
        <dbReference type="Pfam" id="PF21922"/>
    </source>
</evidence>
<dbReference type="InterPro" id="IPR001460">
    <property type="entry name" value="PCN-bd_Tpept"/>
</dbReference>
<gene>
    <name evidence="4" type="ORF">J116_007975</name>
</gene>
<dbReference type="InterPro" id="IPR012338">
    <property type="entry name" value="Beta-lactam/transpept-like"/>
</dbReference>
<dbReference type="Gene3D" id="3.90.1310.10">
    <property type="entry name" value="Penicillin-binding protein 2a (Domain 2)"/>
    <property type="match status" value="1"/>
</dbReference>
<dbReference type="GO" id="GO:0071555">
    <property type="term" value="P:cell wall organization"/>
    <property type="evidence" value="ECO:0007669"/>
    <property type="project" value="TreeGrafter"/>
</dbReference>
<dbReference type="GO" id="GO:0005886">
    <property type="term" value="C:plasma membrane"/>
    <property type="evidence" value="ECO:0007669"/>
    <property type="project" value="TreeGrafter"/>
</dbReference>
<keyword evidence="5" id="KW-1185">Reference proteome</keyword>
<dbReference type="GO" id="GO:0008658">
    <property type="term" value="F:penicillin binding"/>
    <property type="evidence" value="ECO:0007669"/>
    <property type="project" value="InterPro"/>
</dbReference>
<comment type="caution">
    <text evidence="4">The sequence shown here is derived from an EMBL/GenBank/DDBJ whole genome shotgun (WGS) entry which is preliminary data.</text>
</comment>
<dbReference type="Pfam" id="PF21922">
    <property type="entry name" value="PBP_dimer_2"/>
    <property type="match status" value="1"/>
</dbReference>
<dbReference type="Proteomes" id="UP000095329">
    <property type="component" value="Unassembled WGS sequence"/>
</dbReference>
<feature type="chain" id="PRO_5039411152" evidence="1">
    <location>
        <begin position="24"/>
        <end position="499"/>
    </location>
</feature>
<dbReference type="eggNOG" id="COG0768">
    <property type="taxonomic scope" value="Bacteria"/>
</dbReference>
<dbReference type="SUPFAM" id="SSF56601">
    <property type="entry name" value="beta-lactamase/transpeptidase-like"/>
    <property type="match status" value="1"/>
</dbReference>
<dbReference type="GO" id="GO:0071972">
    <property type="term" value="F:peptidoglycan L,D-transpeptidase activity"/>
    <property type="evidence" value="ECO:0007669"/>
    <property type="project" value="TreeGrafter"/>
</dbReference>
<evidence type="ECO:0000313" key="5">
    <source>
        <dbReference type="Proteomes" id="UP000095329"/>
    </source>
</evidence>